<feature type="domain" description="Zinc-ribbon 15" evidence="2">
    <location>
        <begin position="24"/>
        <end position="71"/>
    </location>
</feature>
<evidence type="ECO:0000256" key="1">
    <source>
        <dbReference type="SAM" id="MobiDB-lite"/>
    </source>
</evidence>
<dbReference type="AlphaFoldDB" id="A0AAN7YU15"/>
<dbReference type="PANTHER" id="PTHR28139">
    <property type="entry name" value="UPF0768 PROTEIN YBL029C-A"/>
    <property type="match status" value="1"/>
</dbReference>
<reference evidence="3 4" key="1">
    <citation type="submission" date="2023-11" db="EMBL/GenBank/DDBJ databases">
        <title>Dfirmibasis_genome.</title>
        <authorList>
            <person name="Edelbroek B."/>
            <person name="Kjellin J."/>
            <person name="Jerlstrom-Hultqvist J."/>
            <person name="Soderbom F."/>
        </authorList>
    </citation>
    <scope>NUCLEOTIDE SEQUENCE [LARGE SCALE GENOMIC DNA]</scope>
    <source>
        <strain evidence="3 4">TNS-C-14</strain>
    </source>
</reference>
<dbReference type="Pfam" id="PF17032">
    <property type="entry name" value="Zn_ribbon_15"/>
    <property type="match status" value="1"/>
</dbReference>
<feature type="compositionally biased region" description="Polar residues" evidence="1">
    <location>
        <begin position="163"/>
        <end position="181"/>
    </location>
</feature>
<keyword evidence="4" id="KW-1185">Reference proteome</keyword>
<evidence type="ECO:0000313" key="3">
    <source>
        <dbReference type="EMBL" id="KAK5578811.1"/>
    </source>
</evidence>
<comment type="caution">
    <text evidence="3">The sequence shown here is derived from an EMBL/GenBank/DDBJ whole genome shotgun (WGS) entry which is preliminary data.</text>
</comment>
<dbReference type="PANTHER" id="PTHR28139:SF1">
    <property type="entry name" value="UPF0768 PROTEIN YBL029C-A"/>
    <property type="match status" value="1"/>
</dbReference>
<evidence type="ECO:0000313" key="4">
    <source>
        <dbReference type="Proteomes" id="UP001344447"/>
    </source>
</evidence>
<dbReference type="EMBL" id="JAVFKY010000003">
    <property type="protein sequence ID" value="KAK5578811.1"/>
    <property type="molecule type" value="Genomic_DNA"/>
</dbReference>
<dbReference type="InterPro" id="IPR031493">
    <property type="entry name" value="Zinc_ribbon_15"/>
</dbReference>
<evidence type="ECO:0000259" key="2">
    <source>
        <dbReference type="Pfam" id="PF17032"/>
    </source>
</evidence>
<dbReference type="Proteomes" id="UP001344447">
    <property type="component" value="Unassembled WGS sequence"/>
</dbReference>
<feature type="region of interest" description="Disordered" evidence="1">
    <location>
        <begin position="114"/>
        <end position="208"/>
    </location>
</feature>
<name>A0AAN7YU15_9MYCE</name>
<gene>
    <name evidence="3" type="ORF">RB653_008484</name>
</gene>
<feature type="region of interest" description="Disordered" evidence="1">
    <location>
        <begin position="82"/>
        <end position="102"/>
    </location>
</feature>
<sequence>MWIPIIIPFGFRGKSKLIDNKKRICVNCKNSGVQLVKNDEWFHLFFIPFFKVKNGNMFLHCPSCGATIPYYEKETMPTFNNPGDVNFEAETENNKRKGKYDAPMAQVPPEYLQRQDQYPQQHQQPYQQPYQQQPGYMDYNYNQPPVELSKDQQTYDNQQNDYKSYQHNLAKENLSNENIEPNNDKKEKKEKKHSLFSKLHKKEKHDTT</sequence>
<feature type="compositionally biased region" description="Basic residues" evidence="1">
    <location>
        <begin position="188"/>
        <end position="208"/>
    </location>
</feature>
<proteinExistence type="predicted"/>
<organism evidence="3 4">
    <name type="scientific">Dictyostelium firmibasis</name>
    <dbReference type="NCBI Taxonomy" id="79012"/>
    <lineage>
        <taxon>Eukaryota</taxon>
        <taxon>Amoebozoa</taxon>
        <taxon>Evosea</taxon>
        <taxon>Eumycetozoa</taxon>
        <taxon>Dictyostelia</taxon>
        <taxon>Dictyosteliales</taxon>
        <taxon>Dictyosteliaceae</taxon>
        <taxon>Dictyostelium</taxon>
    </lineage>
</organism>
<feature type="compositionally biased region" description="Low complexity" evidence="1">
    <location>
        <begin position="114"/>
        <end position="134"/>
    </location>
</feature>
<feature type="compositionally biased region" description="Low complexity" evidence="1">
    <location>
        <begin position="151"/>
        <end position="162"/>
    </location>
</feature>
<protein>
    <recommendedName>
        <fullName evidence="2">Zinc-ribbon 15 domain-containing protein</fullName>
    </recommendedName>
</protein>
<accession>A0AAN7YU15</accession>